<organism evidence="2 3">
    <name type="scientific">Streptomyces clavuligerus</name>
    <dbReference type="NCBI Taxonomy" id="1901"/>
    <lineage>
        <taxon>Bacteria</taxon>
        <taxon>Bacillati</taxon>
        <taxon>Actinomycetota</taxon>
        <taxon>Actinomycetes</taxon>
        <taxon>Kitasatosporales</taxon>
        <taxon>Streptomycetaceae</taxon>
        <taxon>Streptomyces</taxon>
    </lineage>
</organism>
<name>E2Q8M4_STRCL</name>
<proteinExistence type="predicted"/>
<reference evidence="2 3" key="1">
    <citation type="journal article" date="2010" name="Genome Biol. Evol.">
        <title>The sequence of a 1.8-mb bacterial linear plasmid reveals a rich evolutionary reservoir of secondary metabolic pathways.</title>
        <authorList>
            <person name="Medema M.H."/>
            <person name="Trefzer A."/>
            <person name="Kovalchuk A."/>
            <person name="van den Berg M."/>
            <person name="Mueller U."/>
            <person name="Heijne W."/>
            <person name="Wu L."/>
            <person name="Alam M.T."/>
            <person name="Ronning C.M."/>
            <person name="Nierman W.C."/>
            <person name="Bovenberg R.A.L."/>
            <person name="Breitling R."/>
            <person name="Takano E."/>
        </authorList>
    </citation>
    <scope>NUCLEOTIDE SEQUENCE [LARGE SCALE GENOMIC DNA]</scope>
    <source>
        <strain evidence="3">ATCC 27064 / DSM 738 / JCM 4710 / NBRC 13307 / NCIMB 12785 / NRRL 3585 / VKM Ac-602</strain>
    </source>
</reference>
<dbReference type="EMBL" id="CM000913">
    <property type="protein sequence ID" value="EFG07512.1"/>
    <property type="molecule type" value="Genomic_DNA"/>
</dbReference>
<keyword evidence="3" id="KW-1185">Reference proteome</keyword>
<gene>
    <name evidence="2" type="ORF">SCLAV_2439</name>
</gene>
<dbReference type="Proteomes" id="UP000002357">
    <property type="component" value="Chromosome"/>
</dbReference>
<evidence type="ECO:0000313" key="2">
    <source>
        <dbReference type="EMBL" id="EFG07512.1"/>
    </source>
</evidence>
<feature type="compositionally biased region" description="Low complexity" evidence="1">
    <location>
        <begin position="1"/>
        <end position="20"/>
    </location>
</feature>
<accession>E2Q8M4</accession>
<protein>
    <submittedName>
        <fullName evidence="2">Uncharacterized protein</fullName>
    </submittedName>
</protein>
<feature type="region of interest" description="Disordered" evidence="1">
    <location>
        <begin position="1"/>
        <end position="55"/>
    </location>
</feature>
<feature type="compositionally biased region" description="Basic and acidic residues" evidence="1">
    <location>
        <begin position="44"/>
        <end position="55"/>
    </location>
</feature>
<sequence length="55" mass="5340">MTAVAASAAPVTTPWAAAAGSGRGGRRSNGSWDPGVAAIPAATGERRYDPRSGGA</sequence>
<evidence type="ECO:0000256" key="1">
    <source>
        <dbReference type="SAM" id="MobiDB-lite"/>
    </source>
</evidence>
<evidence type="ECO:0000313" key="3">
    <source>
        <dbReference type="Proteomes" id="UP000002357"/>
    </source>
</evidence>
<dbReference type="AlphaFoldDB" id="E2Q8M4"/>